<dbReference type="EMBL" id="CP017174">
    <property type="protein sequence ID" value="QDE68468.1"/>
    <property type="molecule type" value="Genomic_DNA"/>
</dbReference>
<dbReference type="GO" id="GO:0015937">
    <property type="term" value="P:coenzyme A biosynthetic process"/>
    <property type="evidence" value="ECO:0007669"/>
    <property type="project" value="UniProtKB-UniRule"/>
</dbReference>
<dbReference type="GO" id="GO:0005524">
    <property type="term" value="F:ATP binding"/>
    <property type="evidence" value="ECO:0007669"/>
    <property type="project" value="UniProtKB-KW"/>
</dbReference>
<feature type="binding site" evidence="9">
    <location>
        <position position="86"/>
    </location>
    <ligand>
        <name>substrate</name>
    </ligand>
</feature>
<protein>
    <recommendedName>
        <fullName evidence="9">Phosphopantetheine adenylyltransferase</fullName>
        <ecNumber evidence="9">2.7.7.3</ecNumber>
    </recommendedName>
    <alternativeName>
        <fullName evidence="9">Dephospho-CoA pyrophosphorylase</fullName>
    </alternativeName>
    <alternativeName>
        <fullName evidence="9">Pantetheine-phosphate adenylyltransferase</fullName>
        <shortName evidence="9">PPAT</shortName>
    </alternativeName>
</protein>
<comment type="function">
    <text evidence="9">Reversibly transfers an adenylyl group from ATP to 4'-phosphopantetheine, yielding dephospho-CoA (dPCoA) and pyrophosphate.</text>
</comment>
<evidence type="ECO:0000256" key="2">
    <source>
        <dbReference type="ARBA" id="ARBA00022679"/>
    </source>
</evidence>
<proteinExistence type="inferred from homology"/>
<evidence type="ECO:0000313" key="12">
    <source>
        <dbReference type="Proteomes" id="UP000320179"/>
    </source>
</evidence>
<evidence type="ECO:0000256" key="6">
    <source>
        <dbReference type="ARBA" id="ARBA00022842"/>
    </source>
</evidence>
<comment type="subunit">
    <text evidence="9">Homohexamer.</text>
</comment>
<keyword evidence="5 9" id="KW-0067">ATP-binding</keyword>
<keyword evidence="6 9" id="KW-0460">Magnesium</keyword>
<dbReference type="HAMAP" id="MF_00151">
    <property type="entry name" value="PPAT_bact"/>
    <property type="match status" value="1"/>
</dbReference>
<keyword evidence="2 9" id="KW-0808">Transferase</keyword>
<feature type="binding site" evidence="9">
    <location>
        <position position="41"/>
    </location>
    <ligand>
        <name>substrate</name>
    </ligand>
</feature>
<evidence type="ECO:0000256" key="7">
    <source>
        <dbReference type="ARBA" id="ARBA00022993"/>
    </source>
</evidence>
<evidence type="ECO:0000313" key="11">
    <source>
        <dbReference type="EMBL" id="QDE68468.1"/>
    </source>
</evidence>
<evidence type="ECO:0000256" key="8">
    <source>
        <dbReference type="ARBA" id="ARBA00029346"/>
    </source>
</evidence>
<feature type="binding site" evidence="9">
    <location>
        <position position="97"/>
    </location>
    <ligand>
        <name>ATP</name>
        <dbReference type="ChEBI" id="CHEBI:30616"/>
    </ligand>
</feature>
<comment type="similarity">
    <text evidence="9">Belongs to the bacterial CoaD family.</text>
</comment>
<feature type="binding site" evidence="9">
    <location>
        <begin position="9"/>
        <end position="10"/>
    </location>
    <ligand>
        <name>ATP</name>
        <dbReference type="ChEBI" id="CHEBI:30616"/>
    </ligand>
</feature>
<dbReference type="Proteomes" id="UP000320179">
    <property type="component" value="Chromosome"/>
</dbReference>
<dbReference type="RefSeq" id="WP_140791285.1">
    <property type="nucleotide sequence ID" value="NZ_CP017169.1"/>
</dbReference>
<evidence type="ECO:0000256" key="1">
    <source>
        <dbReference type="ARBA" id="ARBA00022490"/>
    </source>
</evidence>
<organism evidence="11 12">
    <name type="scientific">Myxococcus xanthus</name>
    <dbReference type="NCBI Taxonomy" id="34"/>
    <lineage>
        <taxon>Bacteria</taxon>
        <taxon>Pseudomonadati</taxon>
        <taxon>Myxococcota</taxon>
        <taxon>Myxococcia</taxon>
        <taxon>Myxococcales</taxon>
        <taxon>Cystobacterineae</taxon>
        <taxon>Myxococcaceae</taxon>
        <taxon>Myxococcus</taxon>
    </lineage>
</organism>
<feature type="binding site" evidence="9">
    <location>
        <position position="9"/>
    </location>
    <ligand>
        <name>substrate</name>
    </ligand>
</feature>
<dbReference type="PANTHER" id="PTHR21342:SF1">
    <property type="entry name" value="PHOSPHOPANTETHEINE ADENYLYLTRANSFERASE"/>
    <property type="match status" value="1"/>
</dbReference>
<dbReference type="Pfam" id="PF01467">
    <property type="entry name" value="CTP_transf_like"/>
    <property type="match status" value="1"/>
</dbReference>
<gene>
    <name evidence="9" type="primary">coaD</name>
    <name evidence="11" type="ORF">BHS09_16560</name>
</gene>
<keyword evidence="7 9" id="KW-0173">Coenzyme A biosynthesis</keyword>
<feature type="binding site" evidence="9">
    <location>
        <begin position="122"/>
        <end position="128"/>
    </location>
    <ligand>
        <name>ATP</name>
        <dbReference type="ChEBI" id="CHEBI:30616"/>
    </ligand>
</feature>
<feature type="site" description="Transition state stabilizer" evidence="9">
    <location>
        <position position="17"/>
    </location>
</feature>
<comment type="subcellular location">
    <subcellularLocation>
        <location evidence="9">Cytoplasm</location>
    </subcellularLocation>
</comment>
<evidence type="ECO:0000256" key="4">
    <source>
        <dbReference type="ARBA" id="ARBA00022741"/>
    </source>
</evidence>
<comment type="catalytic activity">
    <reaction evidence="8 9">
        <text>(R)-4'-phosphopantetheine + ATP + H(+) = 3'-dephospho-CoA + diphosphate</text>
        <dbReference type="Rhea" id="RHEA:19801"/>
        <dbReference type="ChEBI" id="CHEBI:15378"/>
        <dbReference type="ChEBI" id="CHEBI:30616"/>
        <dbReference type="ChEBI" id="CHEBI:33019"/>
        <dbReference type="ChEBI" id="CHEBI:57328"/>
        <dbReference type="ChEBI" id="CHEBI:61723"/>
        <dbReference type="EC" id="2.7.7.3"/>
    </reaction>
</comment>
<evidence type="ECO:0000256" key="3">
    <source>
        <dbReference type="ARBA" id="ARBA00022695"/>
    </source>
</evidence>
<feature type="binding site" evidence="9">
    <location>
        <position position="17"/>
    </location>
    <ligand>
        <name>ATP</name>
        <dbReference type="ChEBI" id="CHEBI:30616"/>
    </ligand>
</feature>
<dbReference type="CDD" id="cd02163">
    <property type="entry name" value="PPAT"/>
    <property type="match status" value="1"/>
</dbReference>
<comment type="cofactor">
    <cofactor evidence="9">
        <name>Mg(2+)</name>
        <dbReference type="ChEBI" id="CHEBI:18420"/>
    </cofactor>
</comment>
<dbReference type="NCBIfam" id="TIGR00125">
    <property type="entry name" value="cyt_tran_rel"/>
    <property type="match status" value="1"/>
</dbReference>
<dbReference type="PRINTS" id="PR01020">
    <property type="entry name" value="LPSBIOSNTHSS"/>
</dbReference>
<evidence type="ECO:0000256" key="9">
    <source>
        <dbReference type="HAMAP-Rule" id="MF_00151"/>
    </source>
</evidence>
<sequence>MLVAIYPGSFDPLTNGHLSLIQRSLKMFDRLIVAIAVNPKKTPLFSEDERRTLIREAIQDDRVEVDAFHGLLVDYVRRRNAGVIVRGLRAVSDFEYEFQLANMNRKLAPDVETVFMMTGEDYFYISSNLVREVASFGGDVTGLVPPNVHEGLKAKFAGRK</sequence>
<dbReference type="InterPro" id="IPR014729">
    <property type="entry name" value="Rossmann-like_a/b/a_fold"/>
</dbReference>
<dbReference type="GO" id="GO:0004595">
    <property type="term" value="F:pantetheine-phosphate adenylyltransferase activity"/>
    <property type="evidence" value="ECO:0007669"/>
    <property type="project" value="UniProtKB-UniRule"/>
</dbReference>
<dbReference type="PANTHER" id="PTHR21342">
    <property type="entry name" value="PHOSPHOPANTETHEINE ADENYLYLTRANSFERASE"/>
    <property type="match status" value="1"/>
</dbReference>
<dbReference type="GO" id="GO:0005737">
    <property type="term" value="C:cytoplasm"/>
    <property type="evidence" value="ECO:0007669"/>
    <property type="project" value="UniProtKB-SubCell"/>
</dbReference>
<feature type="binding site" evidence="9">
    <location>
        <position position="72"/>
    </location>
    <ligand>
        <name>substrate</name>
    </ligand>
</feature>
<dbReference type="Gene3D" id="3.40.50.620">
    <property type="entry name" value="HUPs"/>
    <property type="match status" value="1"/>
</dbReference>
<dbReference type="EC" id="2.7.7.3" evidence="9"/>
<keyword evidence="3 9" id="KW-0548">Nucleotidyltransferase</keyword>
<keyword evidence="1 9" id="KW-0963">Cytoplasm</keyword>
<evidence type="ECO:0000256" key="5">
    <source>
        <dbReference type="ARBA" id="ARBA00022840"/>
    </source>
</evidence>
<feature type="binding site" evidence="9">
    <location>
        <begin position="87"/>
        <end position="89"/>
    </location>
    <ligand>
        <name>ATP</name>
        <dbReference type="ChEBI" id="CHEBI:30616"/>
    </ligand>
</feature>
<dbReference type="AlphaFoldDB" id="A0AAE6KSN2"/>
<dbReference type="SUPFAM" id="SSF52374">
    <property type="entry name" value="Nucleotidylyl transferase"/>
    <property type="match status" value="1"/>
</dbReference>
<accession>A0AAE6KSN2</accession>
<feature type="domain" description="Cytidyltransferase-like" evidence="10">
    <location>
        <begin position="5"/>
        <end position="132"/>
    </location>
</feature>
<evidence type="ECO:0000259" key="10">
    <source>
        <dbReference type="Pfam" id="PF01467"/>
    </source>
</evidence>
<reference evidence="11 12" key="1">
    <citation type="journal article" date="2019" name="Science">
        <title>Social genes are selection hotspots in kin groups of a soil microbe.</title>
        <authorList>
            <person name="Wielgoss S."/>
            <person name="Wolfensberger R."/>
            <person name="Sun L."/>
            <person name="Fiegna F."/>
            <person name="Velicer G.J."/>
        </authorList>
    </citation>
    <scope>NUCLEOTIDE SEQUENCE [LARGE SCALE GENOMIC DNA]</scope>
    <source>
        <strain evidence="11 12">MC3.5.9c15</strain>
    </source>
</reference>
<comment type="pathway">
    <text evidence="9">Cofactor biosynthesis; coenzyme A biosynthesis; CoA from (R)-pantothenate: step 4/5.</text>
</comment>
<name>A0AAE6KSN2_MYXXA</name>
<dbReference type="NCBIfam" id="TIGR01510">
    <property type="entry name" value="coaD_prev_kdtB"/>
    <property type="match status" value="1"/>
</dbReference>
<dbReference type="InterPro" id="IPR004821">
    <property type="entry name" value="Cyt_trans-like"/>
</dbReference>
<dbReference type="InterPro" id="IPR001980">
    <property type="entry name" value="PPAT"/>
</dbReference>
<keyword evidence="4 9" id="KW-0547">Nucleotide-binding</keyword>